<accession>A0A4R9AAS9</accession>
<dbReference type="AlphaFoldDB" id="A0A4R9AAS9"/>
<evidence type="ECO:0000313" key="1">
    <source>
        <dbReference type="EMBL" id="TFD55433.1"/>
    </source>
</evidence>
<dbReference type="Proteomes" id="UP000297447">
    <property type="component" value="Unassembled WGS sequence"/>
</dbReference>
<gene>
    <name evidence="1" type="ORF">E3T55_01095</name>
</gene>
<sequence>MGDAHDQVELARAAHAFRQGVGAAVELDIGAAGNIRCRCNAGTIDTAAELLKTIKKGEGLVIGDQREDEPFESVGELLGDVGEA</sequence>
<dbReference type="EMBL" id="SOHE01000007">
    <property type="protein sequence ID" value="TFD55433.1"/>
    <property type="molecule type" value="Genomic_DNA"/>
</dbReference>
<reference evidence="1 2" key="1">
    <citation type="submission" date="2019-03" db="EMBL/GenBank/DDBJ databases">
        <title>Genomics of glacier-inhabiting Cryobacterium strains.</title>
        <authorList>
            <person name="Liu Q."/>
            <person name="Xin Y.-H."/>
        </authorList>
    </citation>
    <scope>NUCLEOTIDE SEQUENCE [LARGE SCALE GENOMIC DNA]</scope>
    <source>
        <strain evidence="1 2">Hh14</strain>
    </source>
</reference>
<name>A0A4R9AAS9_9MICO</name>
<proteinExistence type="predicted"/>
<protein>
    <submittedName>
        <fullName evidence="1">Uncharacterized protein</fullName>
    </submittedName>
</protein>
<keyword evidence="2" id="KW-1185">Reference proteome</keyword>
<dbReference type="RefSeq" id="WP_134517740.1">
    <property type="nucleotide sequence ID" value="NZ_SOHE01000007.1"/>
</dbReference>
<comment type="caution">
    <text evidence="1">The sequence shown here is derived from an EMBL/GenBank/DDBJ whole genome shotgun (WGS) entry which is preliminary data.</text>
</comment>
<evidence type="ECO:0000313" key="2">
    <source>
        <dbReference type="Proteomes" id="UP000297447"/>
    </source>
</evidence>
<organism evidence="1 2">
    <name type="scientific">Cryobacterium frigoriphilum</name>
    <dbReference type="NCBI Taxonomy" id="1259150"/>
    <lineage>
        <taxon>Bacteria</taxon>
        <taxon>Bacillati</taxon>
        <taxon>Actinomycetota</taxon>
        <taxon>Actinomycetes</taxon>
        <taxon>Micrococcales</taxon>
        <taxon>Microbacteriaceae</taxon>
        <taxon>Cryobacterium</taxon>
    </lineage>
</organism>